<reference evidence="1" key="1">
    <citation type="submission" date="2019-02" db="EMBL/GenBank/DDBJ databases">
        <authorList>
            <person name="Gruber-Vodicka R. H."/>
            <person name="Seah K. B. B."/>
        </authorList>
    </citation>
    <scope>NUCLEOTIDE SEQUENCE</scope>
    <source>
        <strain evidence="1">BECK_BZ131</strain>
    </source>
</reference>
<evidence type="ECO:0000313" key="1">
    <source>
        <dbReference type="EMBL" id="VFJ72781.1"/>
    </source>
</evidence>
<protein>
    <submittedName>
        <fullName evidence="1">Uncharacterized protein</fullName>
    </submittedName>
</protein>
<proteinExistence type="predicted"/>
<gene>
    <name evidence="1" type="ORF">BECKFW1821C_GA0114237_103719</name>
</gene>
<dbReference type="EMBL" id="CAADFE010000037">
    <property type="protein sequence ID" value="VFJ72781.1"/>
    <property type="molecule type" value="Genomic_DNA"/>
</dbReference>
<accession>A0A450TUW6</accession>
<dbReference type="AlphaFoldDB" id="A0A450TUW6"/>
<organism evidence="1">
    <name type="scientific">Candidatus Kentrum sp. FW</name>
    <dbReference type="NCBI Taxonomy" id="2126338"/>
    <lineage>
        <taxon>Bacteria</taxon>
        <taxon>Pseudomonadati</taxon>
        <taxon>Pseudomonadota</taxon>
        <taxon>Gammaproteobacteria</taxon>
        <taxon>Candidatus Kentrum</taxon>
    </lineage>
</organism>
<sequence length="74" mass="8521">MSVPPQKDIDPDLKCREIANTLFRDIARLTKGKPVECIRKLCRSNRGDGFRYIGEGYDEATYRLAWIFVVEGID</sequence>
<name>A0A450TUW6_9GAMM</name>